<evidence type="ECO:0000256" key="1">
    <source>
        <dbReference type="SAM" id="MobiDB-lite"/>
    </source>
</evidence>
<sequence length="336" mass="36048">MEDTLEAPPVHGPGRAAAPAAPAVTAAGYTTRRPTADDAGAVHELISLCDIQVIGKADMTLDDVADQLNDPSFDPAADGWLVHDPSGRLVAWAWACRRGDGGAVEIDVVVHPAAPELTGRLWDTVLDRARRIAAGLGHDHAVTDIAMYREDSGKRALATARGFAHATSFIRLRADHGPSLAPPEPPPGVTVHRGTTEEVRRQAHAVEQAGFARHFGFAPKDYDEWHAELGSSAGTDWAQLAVARLDGEPVAMLLGTDAFAGDENCGYVRRLAVPPAFRGRGLGRFMLRTAFADDVRRGRIGTYLHVDAGNVTPALDLYLSVGMRQVLAIDVWRRTL</sequence>
<dbReference type="EMBL" id="BMQJ01000031">
    <property type="protein sequence ID" value="GGQ32682.1"/>
    <property type="molecule type" value="Genomic_DNA"/>
</dbReference>
<comment type="caution">
    <text evidence="3">The sequence shown here is derived from an EMBL/GenBank/DDBJ whole genome shotgun (WGS) entry which is preliminary data.</text>
</comment>
<feature type="region of interest" description="Disordered" evidence="1">
    <location>
        <begin position="1"/>
        <end position="22"/>
    </location>
</feature>
<evidence type="ECO:0000259" key="2">
    <source>
        <dbReference type="PROSITE" id="PS51186"/>
    </source>
</evidence>
<protein>
    <recommendedName>
        <fullName evidence="2">N-acetyltransferase domain-containing protein</fullName>
    </recommendedName>
</protein>
<feature type="domain" description="N-acetyltransferase" evidence="2">
    <location>
        <begin position="190"/>
        <end position="336"/>
    </location>
</feature>
<dbReference type="CDD" id="cd04301">
    <property type="entry name" value="NAT_SF"/>
    <property type="match status" value="1"/>
</dbReference>
<organism evidence="3 4">
    <name type="scientific">Streptosporangium pseudovulgare</name>
    <dbReference type="NCBI Taxonomy" id="35765"/>
    <lineage>
        <taxon>Bacteria</taxon>
        <taxon>Bacillati</taxon>
        <taxon>Actinomycetota</taxon>
        <taxon>Actinomycetes</taxon>
        <taxon>Streptosporangiales</taxon>
        <taxon>Streptosporangiaceae</taxon>
        <taxon>Streptosporangium</taxon>
    </lineage>
</organism>
<evidence type="ECO:0000313" key="3">
    <source>
        <dbReference type="EMBL" id="GGQ32682.1"/>
    </source>
</evidence>
<dbReference type="RefSeq" id="WP_189251020.1">
    <property type="nucleotide sequence ID" value="NZ_BMQJ01000031.1"/>
</dbReference>
<dbReference type="Gene3D" id="3.40.630.30">
    <property type="match status" value="1"/>
</dbReference>
<reference evidence="4" key="1">
    <citation type="journal article" date="2019" name="Int. J. Syst. Evol. Microbiol.">
        <title>The Global Catalogue of Microorganisms (GCM) 10K type strain sequencing project: providing services to taxonomists for standard genome sequencing and annotation.</title>
        <authorList>
            <consortium name="The Broad Institute Genomics Platform"/>
            <consortium name="The Broad Institute Genome Sequencing Center for Infectious Disease"/>
            <person name="Wu L."/>
            <person name="Ma J."/>
        </authorList>
    </citation>
    <scope>NUCLEOTIDE SEQUENCE [LARGE SCALE GENOMIC DNA]</scope>
    <source>
        <strain evidence="4">JCM 3115</strain>
    </source>
</reference>
<feature type="compositionally biased region" description="Low complexity" evidence="1">
    <location>
        <begin position="7"/>
        <end position="22"/>
    </location>
</feature>
<gene>
    <name evidence="3" type="ORF">GCM10010140_73490</name>
</gene>
<dbReference type="InterPro" id="IPR000182">
    <property type="entry name" value="GNAT_dom"/>
</dbReference>
<dbReference type="Proteomes" id="UP000611554">
    <property type="component" value="Unassembled WGS sequence"/>
</dbReference>
<dbReference type="PROSITE" id="PS51186">
    <property type="entry name" value="GNAT"/>
    <property type="match status" value="1"/>
</dbReference>
<name>A0ABQ2RJU1_9ACTN</name>
<evidence type="ECO:0000313" key="4">
    <source>
        <dbReference type="Proteomes" id="UP000611554"/>
    </source>
</evidence>
<keyword evidence="4" id="KW-1185">Reference proteome</keyword>
<dbReference type="SUPFAM" id="SSF55729">
    <property type="entry name" value="Acyl-CoA N-acyltransferases (Nat)"/>
    <property type="match status" value="2"/>
</dbReference>
<dbReference type="InterPro" id="IPR016181">
    <property type="entry name" value="Acyl_CoA_acyltransferase"/>
</dbReference>
<dbReference type="Pfam" id="PF00583">
    <property type="entry name" value="Acetyltransf_1"/>
    <property type="match status" value="1"/>
</dbReference>
<accession>A0ABQ2RJU1</accession>
<proteinExistence type="predicted"/>